<proteinExistence type="predicted"/>
<accession>A0ABR1FIQ1</accession>
<name>A0ABR1FIQ1_AURAN</name>
<reference evidence="2 3" key="1">
    <citation type="submission" date="2024-03" db="EMBL/GenBank/DDBJ databases">
        <title>Aureococcus anophagefferens CCMP1851 and Kratosvirus quantuckense: Draft genome of a second virus-susceptible host strain in the model system.</title>
        <authorList>
            <person name="Chase E."/>
            <person name="Truchon A.R."/>
            <person name="Schepens W."/>
            <person name="Wilhelm S.W."/>
        </authorList>
    </citation>
    <scope>NUCLEOTIDE SEQUENCE [LARGE SCALE GENOMIC DNA]</scope>
    <source>
        <strain evidence="2 3">CCMP1851</strain>
    </source>
</reference>
<evidence type="ECO:0000256" key="1">
    <source>
        <dbReference type="SAM" id="MobiDB-lite"/>
    </source>
</evidence>
<evidence type="ECO:0000313" key="3">
    <source>
        <dbReference type="Proteomes" id="UP001363151"/>
    </source>
</evidence>
<feature type="compositionally biased region" description="Low complexity" evidence="1">
    <location>
        <begin position="57"/>
        <end position="70"/>
    </location>
</feature>
<dbReference type="EMBL" id="JBBJCI010000400">
    <property type="protein sequence ID" value="KAK7231514.1"/>
    <property type="molecule type" value="Genomic_DNA"/>
</dbReference>
<gene>
    <name evidence="2" type="ORF">SO694_0039701</name>
</gene>
<protein>
    <submittedName>
        <fullName evidence="2">Uncharacterized protein</fullName>
    </submittedName>
</protein>
<evidence type="ECO:0000313" key="2">
    <source>
        <dbReference type="EMBL" id="KAK7231514.1"/>
    </source>
</evidence>
<keyword evidence="3" id="KW-1185">Reference proteome</keyword>
<sequence length="300" mass="32784">MHTARATDACRSRRRSDARKRACICGGKRKYERRALDGVEELLAAAAPPRAPPPPDAEVAAPGETAAAAGDEPEPDPRMMGLRAPPSEAQAARAKKLRTRATVIAAKGRKNKQGVIPAAVMGMLYDFVEECDLERARDVGLFPRTALPRKDLDTPRLNHKDPPIYACSAIQTCDDCKKTTRHDDPAVLAKLGPCDDMLLPCEHEQCVGTRQHRATREFVDLVSSATAFSDAGWETVSREHSEALAVRRSRNHLSFASCLADYTATLEAYVGDDVELDDDERDARSAAREALGGVQWARRA</sequence>
<dbReference type="Proteomes" id="UP001363151">
    <property type="component" value="Unassembled WGS sequence"/>
</dbReference>
<feature type="region of interest" description="Disordered" evidence="1">
    <location>
        <begin position="44"/>
        <end position="81"/>
    </location>
</feature>
<comment type="caution">
    <text evidence="2">The sequence shown here is derived from an EMBL/GenBank/DDBJ whole genome shotgun (WGS) entry which is preliminary data.</text>
</comment>
<organism evidence="2 3">
    <name type="scientific">Aureococcus anophagefferens</name>
    <name type="common">Harmful bloom alga</name>
    <dbReference type="NCBI Taxonomy" id="44056"/>
    <lineage>
        <taxon>Eukaryota</taxon>
        <taxon>Sar</taxon>
        <taxon>Stramenopiles</taxon>
        <taxon>Ochrophyta</taxon>
        <taxon>Pelagophyceae</taxon>
        <taxon>Pelagomonadales</taxon>
        <taxon>Pelagomonadaceae</taxon>
        <taxon>Aureococcus</taxon>
    </lineage>
</organism>
<feature type="region of interest" description="Disordered" evidence="1">
    <location>
        <begin position="1"/>
        <end position="20"/>
    </location>
</feature>